<evidence type="ECO:0000313" key="1">
    <source>
        <dbReference type="EMBL" id="CAG7892723.1"/>
    </source>
</evidence>
<dbReference type="Proteomes" id="UP000694005">
    <property type="component" value="Chromosome A02"/>
</dbReference>
<feature type="non-terminal residue" evidence="2">
    <location>
        <position position="43"/>
    </location>
</feature>
<name>A0A3P6AT62_BRACM</name>
<proteinExistence type="predicted"/>
<dbReference type="EMBL" id="LR031573">
    <property type="protein sequence ID" value="VDC87298.1"/>
    <property type="molecule type" value="Genomic_DNA"/>
</dbReference>
<sequence length="43" mass="4774">WLSFESVSLQSSLGLVLDQSCMLATVQGHEHQTVQGWSLEIQT</sequence>
<evidence type="ECO:0000313" key="2">
    <source>
        <dbReference type="EMBL" id="VDC87298.1"/>
    </source>
</evidence>
<dbReference type="AlphaFoldDB" id="A0A3P6AT62"/>
<accession>A0A3P6AT62</accession>
<reference evidence="2" key="1">
    <citation type="submission" date="2018-11" db="EMBL/GenBank/DDBJ databases">
        <authorList>
            <consortium name="Genoscope - CEA"/>
            <person name="William W."/>
        </authorList>
    </citation>
    <scope>NUCLEOTIDE SEQUENCE</scope>
</reference>
<dbReference type="EMBL" id="LS974618">
    <property type="protein sequence ID" value="CAG7892723.1"/>
    <property type="molecule type" value="Genomic_DNA"/>
</dbReference>
<organism evidence="2">
    <name type="scientific">Brassica campestris</name>
    <name type="common">Field mustard</name>
    <dbReference type="NCBI Taxonomy" id="3711"/>
    <lineage>
        <taxon>Eukaryota</taxon>
        <taxon>Viridiplantae</taxon>
        <taxon>Streptophyta</taxon>
        <taxon>Embryophyta</taxon>
        <taxon>Tracheophyta</taxon>
        <taxon>Spermatophyta</taxon>
        <taxon>Magnoliopsida</taxon>
        <taxon>eudicotyledons</taxon>
        <taxon>Gunneridae</taxon>
        <taxon>Pentapetalae</taxon>
        <taxon>rosids</taxon>
        <taxon>malvids</taxon>
        <taxon>Brassicales</taxon>
        <taxon>Brassicaceae</taxon>
        <taxon>Brassiceae</taxon>
        <taxon>Brassica</taxon>
    </lineage>
</organism>
<gene>
    <name evidence="2" type="ORF">BRAA02T06248Z</name>
    <name evidence="1" type="ORF">BRAPAZ1V2_A02P16750.2</name>
</gene>
<dbReference type="Gramene" id="A02p16750.2_BraZ1">
    <property type="protein sequence ID" value="A02p16750.2_BraZ1.CDS.1"/>
    <property type="gene ID" value="A02g16750.2_BraZ1"/>
</dbReference>
<protein>
    <submittedName>
        <fullName evidence="1">Uncharacterized protein</fullName>
    </submittedName>
</protein>
<feature type="non-terminal residue" evidence="2">
    <location>
        <position position="1"/>
    </location>
</feature>